<protein>
    <submittedName>
        <fullName evidence="1">Uncharacterized protein</fullName>
    </submittedName>
</protein>
<keyword evidence="2" id="KW-1185">Reference proteome</keyword>
<sequence>MVRRLLTFLKQGARLCKLSQRQIGDISSKFVSLSGKLPWESAQQPWSLAFPDRWKATELQQFLLYTGPVALCSVLRESSYHHFLTLTVAMSILLDSDDETRNAYNAYAEQLLICFYKTSTLQLYSSTAPSFLLTMSILLSTYQEMFRILELL</sequence>
<evidence type="ECO:0000313" key="1">
    <source>
        <dbReference type="EMBL" id="KAL0151611.1"/>
    </source>
</evidence>
<name>A0ABD0MSR2_CIRMR</name>
<dbReference type="EMBL" id="JAMKFB020000233">
    <property type="protein sequence ID" value="KAL0151611.1"/>
    <property type="molecule type" value="Genomic_DNA"/>
</dbReference>
<evidence type="ECO:0000313" key="2">
    <source>
        <dbReference type="Proteomes" id="UP001529510"/>
    </source>
</evidence>
<dbReference type="Proteomes" id="UP001529510">
    <property type="component" value="Unassembled WGS sequence"/>
</dbReference>
<comment type="caution">
    <text evidence="1">The sequence shown here is derived from an EMBL/GenBank/DDBJ whole genome shotgun (WGS) entry which is preliminary data.</text>
</comment>
<accession>A0ABD0MSR2</accession>
<reference evidence="1 2" key="1">
    <citation type="submission" date="2024-05" db="EMBL/GenBank/DDBJ databases">
        <title>Genome sequencing and assembly of Indian major carp, Cirrhinus mrigala (Hamilton, 1822).</title>
        <authorList>
            <person name="Mohindra V."/>
            <person name="Chowdhury L.M."/>
            <person name="Lal K."/>
            <person name="Jena J.K."/>
        </authorList>
    </citation>
    <scope>NUCLEOTIDE SEQUENCE [LARGE SCALE GENOMIC DNA]</scope>
    <source>
        <strain evidence="1">CM1030</strain>
        <tissue evidence="1">Blood</tissue>
    </source>
</reference>
<dbReference type="PANTHER" id="PTHR33053">
    <property type="entry name" value="PROTEIN, PUTATIVE-RELATED"/>
    <property type="match status" value="1"/>
</dbReference>
<proteinExistence type="predicted"/>
<gene>
    <name evidence="1" type="ORF">M9458_053012</name>
</gene>
<dbReference type="AlphaFoldDB" id="A0ABD0MSR2"/>
<dbReference type="PANTHER" id="PTHR33053:SF26">
    <property type="entry name" value="TRANSPOSASE DOMAIN-CONTAINING PROTEIN"/>
    <property type="match status" value="1"/>
</dbReference>
<organism evidence="1 2">
    <name type="scientific">Cirrhinus mrigala</name>
    <name type="common">Mrigala</name>
    <dbReference type="NCBI Taxonomy" id="683832"/>
    <lineage>
        <taxon>Eukaryota</taxon>
        <taxon>Metazoa</taxon>
        <taxon>Chordata</taxon>
        <taxon>Craniata</taxon>
        <taxon>Vertebrata</taxon>
        <taxon>Euteleostomi</taxon>
        <taxon>Actinopterygii</taxon>
        <taxon>Neopterygii</taxon>
        <taxon>Teleostei</taxon>
        <taxon>Ostariophysi</taxon>
        <taxon>Cypriniformes</taxon>
        <taxon>Cyprinidae</taxon>
        <taxon>Labeoninae</taxon>
        <taxon>Labeonini</taxon>
        <taxon>Cirrhinus</taxon>
    </lineage>
</organism>